<reference evidence="1 2" key="1">
    <citation type="journal article" date="2015" name="Genome Biol.">
        <title>Comparative genomics of Steinernema reveals deeply conserved gene regulatory networks.</title>
        <authorList>
            <person name="Dillman A.R."/>
            <person name="Macchietto M."/>
            <person name="Porter C.F."/>
            <person name="Rogers A."/>
            <person name="Williams B."/>
            <person name="Antoshechkin I."/>
            <person name="Lee M.M."/>
            <person name="Goodwin Z."/>
            <person name="Lu X."/>
            <person name="Lewis E.E."/>
            <person name="Goodrich-Blair H."/>
            <person name="Stock S.P."/>
            <person name="Adams B.J."/>
            <person name="Sternberg P.W."/>
            <person name="Mortazavi A."/>
        </authorList>
    </citation>
    <scope>NUCLEOTIDE SEQUENCE [LARGE SCALE GENOMIC DNA]</scope>
    <source>
        <strain evidence="1 2">ALL</strain>
    </source>
</reference>
<comment type="caution">
    <text evidence="1">The sequence shown here is derived from an EMBL/GenBank/DDBJ whole genome shotgun (WGS) entry which is preliminary data.</text>
</comment>
<reference evidence="1 2" key="2">
    <citation type="journal article" date="2019" name="G3 (Bethesda)">
        <title>Hybrid Assembly of the Genome of the Entomopathogenic Nematode Steinernema carpocapsae Identifies the X-Chromosome.</title>
        <authorList>
            <person name="Serra L."/>
            <person name="Macchietto M."/>
            <person name="Macias-Munoz A."/>
            <person name="McGill C.J."/>
            <person name="Rodriguez I.M."/>
            <person name="Rodriguez B."/>
            <person name="Murad R."/>
            <person name="Mortazavi A."/>
        </authorList>
    </citation>
    <scope>NUCLEOTIDE SEQUENCE [LARGE SCALE GENOMIC DNA]</scope>
    <source>
        <strain evidence="1 2">ALL</strain>
    </source>
</reference>
<name>A0A4V6I7C7_STECR</name>
<dbReference type="Proteomes" id="UP000298663">
    <property type="component" value="Chromosome X"/>
</dbReference>
<organism evidence="1 2">
    <name type="scientific">Steinernema carpocapsae</name>
    <name type="common">Entomopathogenic nematode</name>
    <dbReference type="NCBI Taxonomy" id="34508"/>
    <lineage>
        <taxon>Eukaryota</taxon>
        <taxon>Metazoa</taxon>
        <taxon>Ecdysozoa</taxon>
        <taxon>Nematoda</taxon>
        <taxon>Chromadorea</taxon>
        <taxon>Rhabditida</taxon>
        <taxon>Tylenchina</taxon>
        <taxon>Panagrolaimomorpha</taxon>
        <taxon>Strongyloidoidea</taxon>
        <taxon>Steinernematidae</taxon>
        <taxon>Steinernema</taxon>
    </lineage>
</organism>
<proteinExistence type="predicted"/>
<dbReference type="OrthoDB" id="5839780at2759"/>
<keyword evidence="2" id="KW-1185">Reference proteome</keyword>
<protein>
    <submittedName>
        <fullName evidence="1">Uncharacterized protein</fullName>
    </submittedName>
</protein>
<dbReference type="EMBL" id="AZBU02000001">
    <property type="protein sequence ID" value="TMS34723.1"/>
    <property type="molecule type" value="Genomic_DNA"/>
</dbReference>
<dbReference type="AlphaFoldDB" id="A0A4V6I7C7"/>
<evidence type="ECO:0000313" key="2">
    <source>
        <dbReference type="Proteomes" id="UP000298663"/>
    </source>
</evidence>
<evidence type="ECO:0000313" key="1">
    <source>
        <dbReference type="EMBL" id="TMS34723.1"/>
    </source>
</evidence>
<accession>A0A4V6I7C7</accession>
<sequence>MGLYRARSEAAIRASDLDARPITLVTKTRRSYDDSDLADYYRPQWTCNKARRSMMDEYWFNRYYYNPPARYSYYYGDYLPTVTHWRCPFDYAYDYYPSRRGRYGLAETYYRPYTLDPVANSFSRAMSMMRSGMIDYNTMDKYWLTPNYWDRRFKDYGQLHRWDTTTPKGNVYDRKAKAHLLGVERRFRS</sequence>
<dbReference type="EMBL" id="CM016762">
    <property type="protein sequence ID" value="TMS34723.1"/>
    <property type="molecule type" value="Genomic_DNA"/>
</dbReference>
<gene>
    <name evidence="1" type="ORF">L596_002257</name>
</gene>